<evidence type="ECO:0000313" key="1">
    <source>
        <dbReference type="EMBL" id="GAI04590.1"/>
    </source>
</evidence>
<protein>
    <submittedName>
        <fullName evidence="1">Uncharacterized protein</fullName>
    </submittedName>
</protein>
<gene>
    <name evidence="1" type="ORF">S06H3_10048</name>
</gene>
<comment type="caution">
    <text evidence="1">The sequence shown here is derived from an EMBL/GenBank/DDBJ whole genome shotgun (WGS) entry which is preliminary data.</text>
</comment>
<organism evidence="1">
    <name type="scientific">marine sediment metagenome</name>
    <dbReference type="NCBI Taxonomy" id="412755"/>
    <lineage>
        <taxon>unclassified sequences</taxon>
        <taxon>metagenomes</taxon>
        <taxon>ecological metagenomes</taxon>
    </lineage>
</organism>
<sequence length="35" mass="3924">MSFENSFLISVKNVDPQSGLRILNAVSNRFLVLDV</sequence>
<reference evidence="1" key="1">
    <citation type="journal article" date="2014" name="Front. Microbiol.">
        <title>High frequency of phylogenetically diverse reductive dehalogenase-homologous genes in deep subseafloor sedimentary metagenomes.</title>
        <authorList>
            <person name="Kawai M."/>
            <person name="Futagami T."/>
            <person name="Toyoda A."/>
            <person name="Takaki Y."/>
            <person name="Nishi S."/>
            <person name="Hori S."/>
            <person name="Arai W."/>
            <person name="Tsubouchi T."/>
            <person name="Morono Y."/>
            <person name="Uchiyama I."/>
            <person name="Ito T."/>
            <person name="Fujiyama A."/>
            <person name="Inagaki F."/>
            <person name="Takami H."/>
        </authorList>
    </citation>
    <scope>NUCLEOTIDE SEQUENCE</scope>
    <source>
        <strain evidence="1">Expedition CK06-06</strain>
    </source>
</reference>
<proteinExistence type="predicted"/>
<accession>X1LQC8</accession>
<feature type="non-terminal residue" evidence="1">
    <location>
        <position position="35"/>
    </location>
</feature>
<dbReference type="AlphaFoldDB" id="X1LQC8"/>
<dbReference type="EMBL" id="BARV01004569">
    <property type="protein sequence ID" value="GAI04590.1"/>
    <property type="molecule type" value="Genomic_DNA"/>
</dbReference>
<name>X1LQC8_9ZZZZ</name>